<reference evidence="1 2" key="1">
    <citation type="journal article" date="2015" name="Stand. Genomic Sci.">
        <title>Genomic Encyclopedia of Bacterial and Archaeal Type Strains, Phase III: the genomes of soil and plant-associated and newly described type strains.</title>
        <authorList>
            <person name="Whitman W.B."/>
            <person name="Woyke T."/>
            <person name="Klenk H.P."/>
            <person name="Zhou Y."/>
            <person name="Lilburn T.G."/>
            <person name="Beck B.J."/>
            <person name="De Vos P."/>
            <person name="Vandamme P."/>
            <person name="Eisen J.A."/>
            <person name="Garrity G."/>
            <person name="Hugenholtz P."/>
            <person name="Kyrpides N.C."/>
        </authorList>
    </citation>
    <scope>NUCLEOTIDE SEQUENCE [LARGE SCALE GENOMIC DNA]</scope>
    <source>
        <strain evidence="1 2">VKM Ac-2538</strain>
    </source>
</reference>
<evidence type="ECO:0000313" key="2">
    <source>
        <dbReference type="Proteomes" id="UP000295818"/>
    </source>
</evidence>
<organism evidence="1 2">
    <name type="scientific">Kribbella orskensis</name>
    <dbReference type="NCBI Taxonomy" id="2512216"/>
    <lineage>
        <taxon>Bacteria</taxon>
        <taxon>Bacillati</taxon>
        <taxon>Actinomycetota</taxon>
        <taxon>Actinomycetes</taxon>
        <taxon>Propionibacteriales</taxon>
        <taxon>Kribbellaceae</taxon>
        <taxon>Kribbella</taxon>
    </lineage>
</organism>
<protein>
    <submittedName>
        <fullName evidence="1">Uncharacterized protein</fullName>
    </submittedName>
</protein>
<comment type="caution">
    <text evidence="1">The sequence shown here is derived from an EMBL/GenBank/DDBJ whole genome shotgun (WGS) entry which is preliminary data.</text>
</comment>
<name>A0ABY2BMD3_9ACTN</name>
<keyword evidence="2" id="KW-1185">Reference proteome</keyword>
<accession>A0ABY2BMD3</accession>
<dbReference type="EMBL" id="SLWM01000005">
    <property type="protein sequence ID" value="TCO24277.1"/>
    <property type="molecule type" value="Genomic_DNA"/>
</dbReference>
<evidence type="ECO:0000313" key="1">
    <source>
        <dbReference type="EMBL" id="TCO24277.1"/>
    </source>
</evidence>
<gene>
    <name evidence="1" type="ORF">EV644_105311</name>
</gene>
<dbReference type="Proteomes" id="UP000295818">
    <property type="component" value="Unassembled WGS sequence"/>
</dbReference>
<proteinExistence type="predicted"/>
<sequence>MSVQSRRCTVQRLAIRALLGDVPERHRLPAVRRSGSPPTLLLPLLYDLLLHRTGEALADESERASDLGGAEGIRTPGLLVANSGQHSHSRLFQALLRSWLVYRGRSRLLRLLHFTAAPTEREILALFDTHVSSGSVTARGLRGWAGFELLRHFHVQISVNPSDLSASGLNHTDRLDGGGDSCLAARVGRVRIIGLRQGEFFDSAGQLGVAVGPGEEGISKALLGGRARPPR</sequence>